<dbReference type="Proteomes" id="UP000026961">
    <property type="component" value="Chromosome 2"/>
</dbReference>
<dbReference type="Gramene" id="OGLUM02G33570.2">
    <property type="protein sequence ID" value="OGLUM02G33570.2"/>
    <property type="gene ID" value="OGLUM02G33570"/>
</dbReference>
<feature type="compositionally biased region" description="Basic and acidic residues" evidence="1">
    <location>
        <begin position="60"/>
        <end position="70"/>
    </location>
</feature>
<evidence type="ECO:0000256" key="1">
    <source>
        <dbReference type="SAM" id="MobiDB-lite"/>
    </source>
</evidence>
<feature type="region of interest" description="Disordered" evidence="1">
    <location>
        <begin position="41"/>
        <end position="70"/>
    </location>
</feature>
<feature type="compositionally biased region" description="Basic and acidic residues" evidence="1">
    <location>
        <begin position="118"/>
        <end position="130"/>
    </location>
</feature>
<evidence type="ECO:0000313" key="3">
    <source>
        <dbReference type="Proteomes" id="UP000026961"/>
    </source>
</evidence>
<dbReference type="EnsemblPlants" id="OGLUM02G33570.2">
    <property type="protein sequence ID" value="OGLUM02G33570.2"/>
    <property type="gene ID" value="OGLUM02G33570"/>
</dbReference>
<dbReference type="EnsemblPlants" id="OGLUM02G33570.3">
    <property type="protein sequence ID" value="OGLUM02G33570.3"/>
    <property type="gene ID" value="OGLUM02G33570"/>
</dbReference>
<evidence type="ECO:0000313" key="2">
    <source>
        <dbReference type="EnsemblPlants" id="OGLUM02G33570.3"/>
    </source>
</evidence>
<reference evidence="2" key="1">
    <citation type="submission" date="2015-04" db="UniProtKB">
        <authorList>
            <consortium name="EnsemblPlants"/>
        </authorList>
    </citation>
    <scope>IDENTIFICATION</scope>
</reference>
<proteinExistence type="predicted"/>
<sequence>MRQEQAGRRMLQDLLLRAPAQKDPSLFGLADELFRQHGLLAGDEVGPDDPQEWPAAARQPPRELGEMSRRHDGDAAEVDVHDRAGLLGVQPPEAARVLLPEVAADRAHLGAPRRRGPRERQERADGVHAREDAAQRVDDVVLHRVERVEDEALRVARVLRLAAVEVEHELVPVGRADEAGHVAQPDAWHPRHPVEHGVEVSVGQVALICNMSMQEQKHFTVRTAIHNKTVIVSSSVLPLSGT</sequence>
<dbReference type="Gramene" id="OGLUM02G33570.3">
    <property type="protein sequence ID" value="OGLUM02G33570.3"/>
    <property type="gene ID" value="OGLUM02G33570"/>
</dbReference>
<reference evidence="2" key="2">
    <citation type="submission" date="2018-05" db="EMBL/GenBank/DDBJ databases">
        <title>OgluRS3 (Oryza glumaepatula Reference Sequence Version 3).</title>
        <authorList>
            <person name="Zhang J."/>
            <person name="Kudrna D."/>
            <person name="Lee S."/>
            <person name="Talag J."/>
            <person name="Welchert J."/>
            <person name="Wing R.A."/>
        </authorList>
    </citation>
    <scope>NUCLEOTIDE SEQUENCE [LARGE SCALE GENOMIC DNA]</scope>
</reference>
<keyword evidence="3" id="KW-1185">Reference proteome</keyword>
<feature type="region of interest" description="Disordered" evidence="1">
    <location>
        <begin position="108"/>
        <end position="130"/>
    </location>
</feature>
<accession>A0A0D9YYE2</accession>
<dbReference type="AlphaFoldDB" id="A0A0D9YYE2"/>
<dbReference type="HOGENOM" id="CLU_1148757_0_0_1"/>
<organism evidence="2">
    <name type="scientific">Oryza glumipatula</name>
    <dbReference type="NCBI Taxonomy" id="40148"/>
    <lineage>
        <taxon>Eukaryota</taxon>
        <taxon>Viridiplantae</taxon>
        <taxon>Streptophyta</taxon>
        <taxon>Embryophyta</taxon>
        <taxon>Tracheophyta</taxon>
        <taxon>Spermatophyta</taxon>
        <taxon>Magnoliopsida</taxon>
        <taxon>Liliopsida</taxon>
        <taxon>Poales</taxon>
        <taxon>Poaceae</taxon>
        <taxon>BOP clade</taxon>
        <taxon>Oryzoideae</taxon>
        <taxon>Oryzeae</taxon>
        <taxon>Oryzinae</taxon>
        <taxon>Oryza</taxon>
    </lineage>
</organism>
<name>A0A0D9YYE2_9ORYZ</name>
<protein>
    <submittedName>
        <fullName evidence="2">Uncharacterized protein</fullName>
    </submittedName>
</protein>